<proteinExistence type="inferred from homology"/>
<evidence type="ECO:0000259" key="3">
    <source>
        <dbReference type="PROSITE" id="PS51719"/>
    </source>
</evidence>
<evidence type="ECO:0000313" key="4">
    <source>
        <dbReference type="EMBL" id="PAV16989.1"/>
    </source>
</evidence>
<comment type="similarity">
    <text evidence="1">Belongs to the TRAFAC class TrmE-Era-EngA-EngB-Septin-like GTPase superfamily. Septin GTPase family.</text>
</comment>
<feature type="domain" description="Septin-type G" evidence="3">
    <location>
        <begin position="143"/>
        <end position="627"/>
    </location>
</feature>
<feature type="compositionally biased region" description="Polar residues" evidence="2">
    <location>
        <begin position="399"/>
        <end position="410"/>
    </location>
</feature>
<dbReference type="InParanoid" id="A0A286UBR3"/>
<sequence>MVLGFGSKSGKKKSKNDSDDDNALRLSPSLPEMASGGVTWPSDLVDVAAIRSTPPHTPAPGATKVSFSSADQNVAIPFHRPFRKSISKDPISRDSGRSAGPIASLYMSQQPPPSAFNAKPGDRAGTPHSSRTRHTNHSIRRRVAPAFNLMVAGAQGTGKSSLLRLLVDTADISPSATPEQRASIDQFLRSSSKQTERIDTACIEICESRFDRILLSVIDTPGLDFHEGHELKLERQLSSIMKYLDLQYADTMDEEAKVVRKSKGDQHVHLCVYMIDPDSIKTLASRRSEPGPLRSSRVDVSTSTNDKDSEKLAMDPTDLRVIRRLSDRVNVLPVVARADVLTDEKLSAVKDAIRRDLHESKLEFGVFGPAKVDEEPNNSGRLSATASADESTESASPSNTPSNGSGQQTDEGFGSEESEEEERRPRPVIKLNQRRKLTRSTSRSRLEQSVFDDKRGPMSLETVDPDSLAMIRFSAAQLSKDTPHLLDLMPFAVIMPEQTSRVRRALKAPPPLRPVSACSADSAVAQSPVTTNGDKPDSETNGTPTPTASLKKTPSIDHIPPPFIQTPRDLRNVFVRKFRWGSVDVLDPVHCDFAALRNAILSTHFKVLKTNTKEVLYEKFRTEKLLARRATRNISDEDRKRLLEDLGL</sequence>
<dbReference type="STRING" id="2282107.A0A286UBR3"/>
<dbReference type="SUPFAM" id="SSF52540">
    <property type="entry name" value="P-loop containing nucleoside triphosphate hydrolases"/>
    <property type="match status" value="1"/>
</dbReference>
<gene>
    <name evidence="4" type="ORF">PNOK_0705300</name>
</gene>
<reference evidence="4 5" key="1">
    <citation type="journal article" date="2017" name="Mol. Ecol.">
        <title>Comparative and population genomic landscape of Phellinus noxius: A hypervariable fungus causing root rot in trees.</title>
        <authorList>
            <person name="Chung C.L."/>
            <person name="Lee T.J."/>
            <person name="Akiba M."/>
            <person name="Lee H.H."/>
            <person name="Kuo T.H."/>
            <person name="Liu D."/>
            <person name="Ke H.M."/>
            <person name="Yokoi T."/>
            <person name="Roa M.B."/>
            <person name="Lu M.J."/>
            <person name="Chang Y.Y."/>
            <person name="Ann P.J."/>
            <person name="Tsai J.N."/>
            <person name="Chen C.Y."/>
            <person name="Tzean S.S."/>
            <person name="Ota Y."/>
            <person name="Hattori T."/>
            <person name="Sahashi N."/>
            <person name="Liou R.F."/>
            <person name="Kikuchi T."/>
            <person name="Tsai I.J."/>
        </authorList>
    </citation>
    <scope>NUCLEOTIDE SEQUENCE [LARGE SCALE GENOMIC DNA]</scope>
    <source>
        <strain evidence="4 5">FFPRI411160</strain>
    </source>
</reference>
<dbReference type="Proteomes" id="UP000217199">
    <property type="component" value="Unassembled WGS sequence"/>
</dbReference>
<keyword evidence="5" id="KW-1185">Reference proteome</keyword>
<dbReference type="InterPro" id="IPR030379">
    <property type="entry name" value="G_SEPTIN_dom"/>
</dbReference>
<dbReference type="InterPro" id="IPR027417">
    <property type="entry name" value="P-loop_NTPase"/>
</dbReference>
<evidence type="ECO:0000256" key="2">
    <source>
        <dbReference type="SAM" id="MobiDB-lite"/>
    </source>
</evidence>
<feature type="compositionally biased region" description="Low complexity" evidence="2">
    <location>
        <begin position="383"/>
        <end position="398"/>
    </location>
</feature>
<evidence type="ECO:0000256" key="1">
    <source>
        <dbReference type="RuleBase" id="RU004560"/>
    </source>
</evidence>
<feature type="region of interest" description="Disordered" evidence="2">
    <location>
        <begin position="284"/>
        <end position="312"/>
    </location>
</feature>
<protein>
    <submittedName>
        <fullName evidence="4">Septin family P-loop GTPase</fullName>
    </submittedName>
</protein>
<feature type="region of interest" description="Disordered" evidence="2">
    <location>
        <begin position="81"/>
        <end position="139"/>
    </location>
</feature>
<feature type="region of interest" description="Disordered" evidence="2">
    <location>
        <begin position="1"/>
        <end position="38"/>
    </location>
</feature>
<dbReference type="AlphaFoldDB" id="A0A286UBR3"/>
<dbReference type="OrthoDB" id="10261408at2759"/>
<dbReference type="PANTHER" id="PTHR18884">
    <property type="entry name" value="SEPTIN"/>
    <property type="match status" value="1"/>
</dbReference>
<feature type="compositionally biased region" description="Polar residues" evidence="2">
    <location>
        <begin position="524"/>
        <end position="552"/>
    </location>
</feature>
<feature type="compositionally biased region" description="Basic and acidic residues" evidence="2">
    <location>
        <begin position="86"/>
        <end position="96"/>
    </location>
</feature>
<dbReference type="Pfam" id="PF00735">
    <property type="entry name" value="Septin"/>
    <property type="match status" value="3"/>
</dbReference>
<evidence type="ECO:0000313" key="5">
    <source>
        <dbReference type="Proteomes" id="UP000217199"/>
    </source>
</evidence>
<dbReference type="GO" id="GO:0005525">
    <property type="term" value="F:GTP binding"/>
    <property type="evidence" value="ECO:0007669"/>
    <property type="project" value="UniProtKB-KW"/>
</dbReference>
<name>A0A286UBR3_9AGAM</name>
<keyword evidence="1" id="KW-0547">Nucleotide-binding</keyword>
<feature type="compositionally biased region" description="Basic residues" evidence="2">
    <location>
        <begin position="130"/>
        <end position="139"/>
    </location>
</feature>
<comment type="caution">
    <text evidence="4">The sequence shown here is derived from an EMBL/GenBank/DDBJ whole genome shotgun (WGS) entry which is preliminary data.</text>
</comment>
<feature type="region of interest" description="Disordered" evidence="2">
    <location>
        <begin position="369"/>
        <end position="462"/>
    </location>
</feature>
<accession>A0A286UBR3</accession>
<feature type="region of interest" description="Disordered" evidence="2">
    <location>
        <begin position="510"/>
        <end position="562"/>
    </location>
</feature>
<dbReference type="Gene3D" id="3.40.50.300">
    <property type="entry name" value="P-loop containing nucleotide triphosphate hydrolases"/>
    <property type="match status" value="1"/>
</dbReference>
<dbReference type="PROSITE" id="PS51719">
    <property type="entry name" value="G_SEPTIN"/>
    <property type="match status" value="1"/>
</dbReference>
<organism evidence="4 5">
    <name type="scientific">Pyrrhoderma noxium</name>
    <dbReference type="NCBI Taxonomy" id="2282107"/>
    <lineage>
        <taxon>Eukaryota</taxon>
        <taxon>Fungi</taxon>
        <taxon>Dikarya</taxon>
        <taxon>Basidiomycota</taxon>
        <taxon>Agaricomycotina</taxon>
        <taxon>Agaricomycetes</taxon>
        <taxon>Hymenochaetales</taxon>
        <taxon>Hymenochaetaceae</taxon>
        <taxon>Pyrrhoderma</taxon>
    </lineage>
</organism>
<keyword evidence="1" id="KW-0342">GTP-binding</keyword>
<dbReference type="EMBL" id="NBII01000007">
    <property type="protein sequence ID" value="PAV16989.1"/>
    <property type="molecule type" value="Genomic_DNA"/>
</dbReference>